<keyword evidence="6" id="KW-1185">Reference proteome</keyword>
<dbReference type="Proteomes" id="UP000223749">
    <property type="component" value="Chromosome"/>
</dbReference>
<dbReference type="PANTHER" id="PTHR43300">
    <property type="entry name" value="ACETYLTRANSFERASE"/>
    <property type="match status" value="1"/>
</dbReference>
<sequence>MEKSYVIYGAGGHAKVIVDLILEHNGTVECVFDDNVEENATFMSIPVLKYDPELYKHSKMIIAIGDNNVRRLLAHKLKHNFATIIHPKASVSEFALIGRGTVVLANAVVQAEVSIGDHSIVNIGACVDHEVSISDFVHIGPLAYIGGAALIKNGVKIDPGVIVLRNTEIAENSHITPLSLVKE</sequence>
<dbReference type="EMBL" id="CP024091">
    <property type="protein sequence ID" value="ATP57949.1"/>
    <property type="molecule type" value="Genomic_DNA"/>
</dbReference>
<keyword evidence="5" id="KW-0808">Transferase</keyword>
<name>A0A2D1U8K4_9SPHI</name>
<dbReference type="SUPFAM" id="SSF51161">
    <property type="entry name" value="Trimeric LpxA-like enzymes"/>
    <property type="match status" value="1"/>
</dbReference>
<evidence type="ECO:0000259" key="4">
    <source>
        <dbReference type="Pfam" id="PF17836"/>
    </source>
</evidence>
<evidence type="ECO:0000313" key="6">
    <source>
        <dbReference type="Proteomes" id="UP000223749"/>
    </source>
</evidence>
<dbReference type="InterPro" id="IPR041561">
    <property type="entry name" value="PglD_N"/>
</dbReference>
<feature type="binding site" evidence="3">
    <location>
        <begin position="33"/>
        <end position="34"/>
    </location>
    <ligand>
        <name>substrate</name>
    </ligand>
</feature>
<protein>
    <submittedName>
        <fullName evidence="5">Transferase</fullName>
    </submittedName>
</protein>
<dbReference type="CDD" id="cd03360">
    <property type="entry name" value="LbH_AT_putative"/>
    <property type="match status" value="1"/>
</dbReference>
<evidence type="ECO:0000256" key="2">
    <source>
        <dbReference type="PIRSR" id="PIRSR620019-1"/>
    </source>
</evidence>
<feature type="site" description="Increases basicity of active site His" evidence="2">
    <location>
        <position position="130"/>
    </location>
</feature>
<dbReference type="Gene3D" id="3.40.50.20">
    <property type="match status" value="1"/>
</dbReference>
<accession>A0A2D1U8K4</accession>
<proteinExistence type="inferred from homology"/>
<dbReference type="Gene3D" id="2.160.10.10">
    <property type="entry name" value="Hexapeptide repeat proteins"/>
    <property type="match status" value="1"/>
</dbReference>
<dbReference type="GO" id="GO:0016740">
    <property type="term" value="F:transferase activity"/>
    <property type="evidence" value="ECO:0007669"/>
    <property type="project" value="UniProtKB-KW"/>
</dbReference>
<dbReference type="InterPro" id="IPR050179">
    <property type="entry name" value="Trans_hexapeptide_repeat"/>
</dbReference>
<dbReference type="InterPro" id="IPR020019">
    <property type="entry name" value="AcTrfase_PglD-like"/>
</dbReference>
<feature type="active site" description="Proton acceptor" evidence="2">
    <location>
        <position position="129"/>
    </location>
</feature>
<dbReference type="Pfam" id="PF17836">
    <property type="entry name" value="PglD_N"/>
    <property type="match status" value="1"/>
</dbReference>
<dbReference type="RefSeq" id="WP_099439857.1">
    <property type="nucleotide sequence ID" value="NZ_CP024091.1"/>
</dbReference>
<dbReference type="InterPro" id="IPR011004">
    <property type="entry name" value="Trimer_LpxA-like_sf"/>
</dbReference>
<feature type="binding site" evidence="3">
    <location>
        <position position="65"/>
    </location>
    <ligand>
        <name>substrate</name>
    </ligand>
</feature>
<evidence type="ECO:0000256" key="3">
    <source>
        <dbReference type="PIRSR" id="PIRSR620019-2"/>
    </source>
</evidence>
<gene>
    <name evidence="5" type="ORF">CPT03_16515</name>
</gene>
<dbReference type="PANTHER" id="PTHR43300:SF7">
    <property type="entry name" value="UDP-N-ACETYLBACILLOSAMINE N-ACETYLTRANSFERASE"/>
    <property type="match status" value="1"/>
</dbReference>
<evidence type="ECO:0000256" key="1">
    <source>
        <dbReference type="ARBA" id="ARBA00007274"/>
    </source>
</evidence>
<dbReference type="OrthoDB" id="9794407at2"/>
<evidence type="ECO:0000313" key="5">
    <source>
        <dbReference type="EMBL" id="ATP57949.1"/>
    </source>
</evidence>
<comment type="similarity">
    <text evidence="1">Belongs to the transferase hexapeptide repeat family.</text>
</comment>
<feature type="domain" description="PglD N-terminal" evidence="4">
    <location>
        <begin position="6"/>
        <end position="77"/>
    </location>
</feature>
<feature type="binding site" evidence="3">
    <location>
        <position position="138"/>
    </location>
    <ligand>
        <name>acetyl-CoA</name>
        <dbReference type="ChEBI" id="CHEBI:57288"/>
    </ligand>
</feature>
<organism evidence="5 6">
    <name type="scientific">Pedobacter ginsengisoli</name>
    <dbReference type="NCBI Taxonomy" id="363852"/>
    <lineage>
        <taxon>Bacteria</taxon>
        <taxon>Pseudomonadati</taxon>
        <taxon>Bacteroidota</taxon>
        <taxon>Sphingobacteriia</taxon>
        <taxon>Sphingobacteriales</taxon>
        <taxon>Sphingobacteriaceae</taxon>
        <taxon>Pedobacter</taxon>
    </lineage>
</organism>
<reference evidence="5 6" key="1">
    <citation type="submission" date="2017-10" db="EMBL/GenBank/DDBJ databases">
        <title>Whole genome of Pedobacter ginsengisoli T01R-27 isolated from tomato rhizosphere.</title>
        <authorList>
            <person name="Weon H.-Y."/>
            <person name="Lee S.A."/>
            <person name="Sang M.K."/>
            <person name="Song J."/>
        </authorList>
    </citation>
    <scope>NUCLEOTIDE SEQUENCE [LARGE SCALE GENOMIC DNA]</scope>
    <source>
        <strain evidence="5 6">T01R-27</strain>
    </source>
</reference>
<dbReference type="AlphaFoldDB" id="A0A2D1U8K4"/>
<dbReference type="KEGG" id="pgs:CPT03_16515"/>